<evidence type="ECO:0000256" key="5">
    <source>
        <dbReference type="ARBA" id="ARBA00023136"/>
    </source>
</evidence>
<feature type="transmembrane region" description="Helical" evidence="6">
    <location>
        <begin position="377"/>
        <end position="396"/>
    </location>
</feature>
<feature type="transmembrane region" description="Helical" evidence="6">
    <location>
        <begin position="436"/>
        <end position="456"/>
    </location>
</feature>
<dbReference type="InterPro" id="IPR002293">
    <property type="entry name" value="AA/rel_permease1"/>
</dbReference>
<evidence type="ECO:0000256" key="2">
    <source>
        <dbReference type="ARBA" id="ARBA00022448"/>
    </source>
</evidence>
<feature type="transmembrane region" description="Helical" evidence="6">
    <location>
        <begin position="158"/>
        <end position="177"/>
    </location>
</feature>
<name>A0A1H0UDG9_9MICO</name>
<feature type="transmembrane region" description="Helical" evidence="6">
    <location>
        <begin position="184"/>
        <end position="206"/>
    </location>
</feature>
<keyword evidence="2" id="KW-0813">Transport</keyword>
<dbReference type="AlphaFoldDB" id="A0A1H0UDG9"/>
<keyword evidence="4 6" id="KW-1133">Transmembrane helix</keyword>
<protein>
    <submittedName>
        <fullName evidence="7">Amino acid/polyamine/organocation transporter, APC superfamily</fullName>
    </submittedName>
</protein>
<dbReference type="GO" id="GO:0015171">
    <property type="term" value="F:amino acid transmembrane transporter activity"/>
    <property type="evidence" value="ECO:0007669"/>
    <property type="project" value="TreeGrafter"/>
</dbReference>
<dbReference type="Gene3D" id="1.20.1740.10">
    <property type="entry name" value="Amino acid/polyamine transporter I"/>
    <property type="match status" value="1"/>
</dbReference>
<feature type="transmembrane region" description="Helical" evidence="6">
    <location>
        <begin position="462"/>
        <end position="480"/>
    </location>
</feature>
<dbReference type="STRING" id="443156.SAMN04489867_3256"/>
<feature type="transmembrane region" description="Helical" evidence="6">
    <location>
        <begin position="29"/>
        <end position="49"/>
    </location>
</feature>
<evidence type="ECO:0000256" key="6">
    <source>
        <dbReference type="SAM" id="Phobius"/>
    </source>
</evidence>
<organism evidence="7 8">
    <name type="scientific">Pedococcus dokdonensis</name>
    <dbReference type="NCBI Taxonomy" id="443156"/>
    <lineage>
        <taxon>Bacteria</taxon>
        <taxon>Bacillati</taxon>
        <taxon>Actinomycetota</taxon>
        <taxon>Actinomycetes</taxon>
        <taxon>Micrococcales</taxon>
        <taxon>Intrasporangiaceae</taxon>
        <taxon>Pedococcus</taxon>
    </lineage>
</organism>
<evidence type="ECO:0000313" key="7">
    <source>
        <dbReference type="EMBL" id="SDP64181.1"/>
    </source>
</evidence>
<dbReference type="OrthoDB" id="9762947at2"/>
<dbReference type="PANTHER" id="PTHR43243:SF4">
    <property type="entry name" value="CATIONIC AMINO ACID TRANSPORTER 4"/>
    <property type="match status" value="1"/>
</dbReference>
<dbReference type="PIRSF" id="PIRSF006060">
    <property type="entry name" value="AA_transporter"/>
    <property type="match status" value="1"/>
</dbReference>
<evidence type="ECO:0000256" key="1">
    <source>
        <dbReference type="ARBA" id="ARBA00004141"/>
    </source>
</evidence>
<sequence length="502" mass="53557">MSVLRTKSIEQSIKETEDPDYALKKSLSWLDLTVFGIGVIIGAGIFTFTGKAAKNYAGPSIAISFVVAAIVCGLAALCYAEFASTVPVSGSAYTFSYASLGEIIAWIIGWDLLLELALGAGVVSQGWSQYANLLLGDMGLHLPDALAPRTDDNPAGQFNLLAFLLIAVLTALVAWGIKESMRVNLVLVAIKLFIVLFVIVAGIAYIKSANYSPFIPPAKAGADTEGIKQPLIQAIFGFTPTTYGLGGIFAGASIVFFAYIGFDVVATTAEEAKRPQRDLPIGIIASLVICTVLYVAVALVITGMVKYDQIDPDAALATAFKDVGKAGYSTIISCGAVAGLTTVVMTLIIGATRVLFAMCRDWLLPPSFGRTNPRTGTPVRITIVVGLVVAFIGSYLGNHIDLEEMVNIGTLAAFTLVSIAVPILRRKRPDLKRSFTVPLSPVLPIFAAVASVYLMLNLSIETWIRFLAWMALGFVIYFAYSMHNSRLTGKPKEGELPSLTST</sequence>
<gene>
    <name evidence="7" type="ORF">SAMN04489867_3256</name>
</gene>
<proteinExistence type="predicted"/>
<feature type="transmembrane region" description="Helical" evidence="6">
    <location>
        <begin position="281"/>
        <end position="307"/>
    </location>
</feature>
<comment type="subcellular location">
    <subcellularLocation>
        <location evidence="1">Membrane</location>
        <topology evidence="1">Multi-pass membrane protein</topology>
    </subcellularLocation>
</comment>
<dbReference type="PANTHER" id="PTHR43243">
    <property type="entry name" value="INNER MEMBRANE TRANSPORTER YGJI-RELATED"/>
    <property type="match status" value="1"/>
</dbReference>
<dbReference type="RefSeq" id="WP_091787799.1">
    <property type="nucleotide sequence ID" value="NZ_LT629711.1"/>
</dbReference>
<dbReference type="GO" id="GO:0016020">
    <property type="term" value="C:membrane"/>
    <property type="evidence" value="ECO:0007669"/>
    <property type="project" value="UniProtKB-SubCell"/>
</dbReference>
<keyword evidence="3 6" id="KW-0812">Transmembrane</keyword>
<dbReference type="EMBL" id="LT629711">
    <property type="protein sequence ID" value="SDP64181.1"/>
    <property type="molecule type" value="Genomic_DNA"/>
</dbReference>
<evidence type="ECO:0000313" key="8">
    <source>
        <dbReference type="Proteomes" id="UP000199077"/>
    </source>
</evidence>
<feature type="transmembrane region" description="Helical" evidence="6">
    <location>
        <begin position="61"/>
        <end position="82"/>
    </location>
</feature>
<feature type="transmembrane region" description="Helical" evidence="6">
    <location>
        <begin position="408"/>
        <end position="424"/>
    </location>
</feature>
<keyword evidence="8" id="KW-1185">Reference proteome</keyword>
<accession>A0A1H0UDG9</accession>
<evidence type="ECO:0000256" key="4">
    <source>
        <dbReference type="ARBA" id="ARBA00022989"/>
    </source>
</evidence>
<feature type="transmembrane region" description="Helical" evidence="6">
    <location>
        <begin position="248"/>
        <end position="269"/>
    </location>
</feature>
<feature type="transmembrane region" description="Helical" evidence="6">
    <location>
        <begin position="327"/>
        <end position="356"/>
    </location>
</feature>
<dbReference type="Pfam" id="PF13520">
    <property type="entry name" value="AA_permease_2"/>
    <property type="match status" value="1"/>
</dbReference>
<dbReference type="Proteomes" id="UP000199077">
    <property type="component" value="Chromosome I"/>
</dbReference>
<evidence type="ECO:0000256" key="3">
    <source>
        <dbReference type="ARBA" id="ARBA00022692"/>
    </source>
</evidence>
<reference evidence="8" key="1">
    <citation type="submission" date="2016-10" db="EMBL/GenBank/DDBJ databases">
        <authorList>
            <person name="Varghese N."/>
            <person name="Submissions S."/>
        </authorList>
    </citation>
    <scope>NUCLEOTIDE SEQUENCE [LARGE SCALE GENOMIC DNA]</scope>
    <source>
        <strain evidence="8">DSM 22329</strain>
    </source>
</reference>
<keyword evidence="5 6" id="KW-0472">Membrane</keyword>